<reference evidence="2" key="1">
    <citation type="submission" date="2020-04" db="EMBL/GenBank/DDBJ databases">
        <authorList>
            <person name="Alioto T."/>
            <person name="Alioto T."/>
            <person name="Gomez Garrido J."/>
        </authorList>
    </citation>
    <scope>NUCLEOTIDE SEQUENCE</scope>
    <source>
        <strain evidence="2">A484AB</strain>
    </source>
</reference>
<accession>A0A7D9DY49</accession>
<organism evidence="2 3">
    <name type="scientific">Paramuricea clavata</name>
    <name type="common">Red gorgonian</name>
    <name type="synonym">Violescent sea-whip</name>
    <dbReference type="NCBI Taxonomy" id="317549"/>
    <lineage>
        <taxon>Eukaryota</taxon>
        <taxon>Metazoa</taxon>
        <taxon>Cnidaria</taxon>
        <taxon>Anthozoa</taxon>
        <taxon>Octocorallia</taxon>
        <taxon>Malacalcyonacea</taxon>
        <taxon>Plexauridae</taxon>
        <taxon>Paramuricea</taxon>
    </lineage>
</organism>
<evidence type="ECO:0000313" key="3">
    <source>
        <dbReference type="Proteomes" id="UP001152795"/>
    </source>
</evidence>
<dbReference type="PANTHER" id="PTHR46704:SF9">
    <property type="entry name" value="BHLH DOMAIN-CONTAINING PROTEIN"/>
    <property type="match status" value="1"/>
</dbReference>
<keyword evidence="3" id="KW-1185">Reference proteome</keyword>
<feature type="region of interest" description="Disordered" evidence="1">
    <location>
        <begin position="425"/>
        <end position="451"/>
    </location>
</feature>
<dbReference type="EMBL" id="CACRXK020002836">
    <property type="protein sequence ID" value="CAB3996284.1"/>
    <property type="molecule type" value="Genomic_DNA"/>
</dbReference>
<evidence type="ECO:0000256" key="1">
    <source>
        <dbReference type="SAM" id="MobiDB-lite"/>
    </source>
</evidence>
<feature type="compositionally biased region" description="Polar residues" evidence="1">
    <location>
        <begin position="438"/>
        <end position="448"/>
    </location>
</feature>
<protein>
    <submittedName>
        <fullName evidence="2">Uncharacterized protein</fullName>
    </submittedName>
</protein>
<evidence type="ECO:0000313" key="2">
    <source>
        <dbReference type="EMBL" id="CAB3996284.1"/>
    </source>
</evidence>
<dbReference type="PANTHER" id="PTHR46704">
    <property type="entry name" value="CXC DOMAIN-CONTAINING PROTEIN-RELATED"/>
    <property type="match status" value="1"/>
</dbReference>
<comment type="caution">
    <text evidence="2">The sequence shown here is derived from an EMBL/GenBank/DDBJ whole genome shotgun (WGS) entry which is preliminary data.</text>
</comment>
<name>A0A7D9DY49_PARCT</name>
<dbReference type="AlphaFoldDB" id="A0A7D9DY49"/>
<dbReference type="OrthoDB" id="8060926at2759"/>
<dbReference type="Proteomes" id="UP001152795">
    <property type="component" value="Unassembled WGS sequence"/>
</dbReference>
<sequence length="678" mass="75708">MINIASGNVATADVSRDMNCAKDIGEQKCKTFISEQLLSEEPDLFATIKATKLSTFSTMDKKAKVKTSKGQIVELKNDLKFISRLLAVGKARDVDMKEVLPYSLRKFPSPLSTVDGQLVKTPKAKLLHILEGCVEDSAIDQLPPNNALILDGMALIQTIKRIPETFGALVKVIINRILSSAASSKSTRVDFVCDTYPDVSIKNLERSKHAETGSMMIMILGPQQKVPRQFKKFLSLGKNKEALIEFIFQHMKAVEGLSTARGNMELFVSHGKLCHQVSTTSQGEILIEECAELYARLLLHAKRVAAVHDHVIIRSPDTDVFIIMLGHKPAIPAAMYFDTGVGNQRRILDLSRIHETLGADLCDALIGFMHLQMFILNKLKKRLANTRPAKRPQGKVPARSNKRKLELPKRSLSAILEVGENVNKDNNADINSEDINNEPENTASNSDTTIDERHYASLNKEQRKSKPNKAVVNKYLNVKFASRKECLQATRKEDRPRFIIDTYPCFKDPSEVLEEVRRSLSQPEEEDVGHYLKTSVENLKIKLDHLIYYGISKSALCPPTNISDGRIVKMAKVIHLMKGLNNVFKPKGKQSTKQLKAEEIFHVIEGDEGHCDWQRKRSSYIPGLAVSSNGAALLLGRDIFIIFSADEMVEAVITLIASFYLMDLDYPSGLLVGLSIMQ</sequence>
<gene>
    <name evidence="2" type="ORF">PACLA_8A029777</name>
</gene>
<feature type="region of interest" description="Disordered" evidence="1">
    <location>
        <begin position="385"/>
        <end position="404"/>
    </location>
</feature>
<proteinExistence type="predicted"/>